<dbReference type="InterPro" id="IPR013822">
    <property type="entry name" value="Signal_recog_particl_SRP54_hlx"/>
</dbReference>
<keyword evidence="6" id="KW-0733">Signal recognition particle</keyword>
<dbReference type="EC" id="3.6.5.4" evidence="8"/>
<comment type="catalytic activity">
    <reaction evidence="9">
        <text>GTP + H2O = GDP + phosphate + H(+)</text>
        <dbReference type="Rhea" id="RHEA:19669"/>
        <dbReference type="ChEBI" id="CHEBI:15377"/>
        <dbReference type="ChEBI" id="CHEBI:15378"/>
        <dbReference type="ChEBI" id="CHEBI:37565"/>
        <dbReference type="ChEBI" id="CHEBI:43474"/>
        <dbReference type="ChEBI" id="CHEBI:58189"/>
        <dbReference type="EC" id="3.6.5.4"/>
    </reaction>
    <physiologicalReaction direction="left-to-right" evidence="9">
        <dbReference type="Rhea" id="RHEA:19670"/>
    </physiologicalReaction>
</comment>
<evidence type="ECO:0000256" key="8">
    <source>
        <dbReference type="ARBA" id="ARBA00035672"/>
    </source>
</evidence>
<dbReference type="PROSITE" id="PS00300">
    <property type="entry name" value="SRP54"/>
    <property type="match status" value="1"/>
</dbReference>
<dbReference type="FunFam" id="3.40.50.300:FF:000022">
    <property type="entry name" value="Signal recognition particle 54 kDa subunit"/>
    <property type="match status" value="1"/>
</dbReference>
<name>A0AAW1P2T0_9CHLO</name>
<evidence type="ECO:0000313" key="12">
    <source>
        <dbReference type="EMBL" id="KAK9804333.1"/>
    </source>
</evidence>
<dbReference type="SUPFAM" id="SSF52540">
    <property type="entry name" value="P-loop containing nucleoside triphosphate hydrolases"/>
    <property type="match status" value="1"/>
</dbReference>
<dbReference type="InterPro" id="IPR003593">
    <property type="entry name" value="AAA+_ATPase"/>
</dbReference>
<feature type="region of interest" description="Disordered" evidence="10">
    <location>
        <begin position="491"/>
        <end position="522"/>
    </location>
</feature>
<dbReference type="InterPro" id="IPR027417">
    <property type="entry name" value="P-loop_NTPase"/>
</dbReference>
<evidence type="ECO:0000256" key="10">
    <source>
        <dbReference type="SAM" id="MobiDB-lite"/>
    </source>
</evidence>
<dbReference type="GO" id="GO:0008312">
    <property type="term" value="F:7S RNA binding"/>
    <property type="evidence" value="ECO:0007669"/>
    <property type="project" value="InterPro"/>
</dbReference>
<keyword evidence="5" id="KW-0342">GTP-binding</keyword>
<gene>
    <name evidence="12" type="ORF">WJX72_007576</name>
</gene>
<dbReference type="InterPro" id="IPR004780">
    <property type="entry name" value="SRP"/>
</dbReference>
<evidence type="ECO:0000256" key="9">
    <source>
        <dbReference type="ARBA" id="ARBA00048157"/>
    </source>
</evidence>
<evidence type="ECO:0000256" key="5">
    <source>
        <dbReference type="ARBA" id="ARBA00023134"/>
    </source>
</evidence>
<evidence type="ECO:0000313" key="13">
    <source>
        <dbReference type="Proteomes" id="UP001489004"/>
    </source>
</evidence>
<dbReference type="PANTHER" id="PTHR11564:SF5">
    <property type="entry name" value="SIGNAL RECOGNITION PARTICLE SUBUNIT SRP54"/>
    <property type="match status" value="1"/>
</dbReference>
<evidence type="ECO:0000259" key="11">
    <source>
        <dbReference type="PROSITE" id="PS00300"/>
    </source>
</evidence>
<proteinExistence type="inferred from homology"/>
<dbReference type="Pfam" id="PF00448">
    <property type="entry name" value="SRP54"/>
    <property type="match status" value="1"/>
</dbReference>
<dbReference type="Gene3D" id="1.10.260.30">
    <property type="entry name" value="Signal recognition particle, SRP54 subunit, M-domain"/>
    <property type="match status" value="1"/>
</dbReference>
<keyword evidence="4" id="KW-0694">RNA-binding</keyword>
<feature type="domain" description="SRP54-type proteins GTP-binding" evidence="11">
    <location>
        <begin position="302"/>
        <end position="315"/>
    </location>
</feature>
<dbReference type="SMART" id="SM00963">
    <property type="entry name" value="SRP54_N"/>
    <property type="match status" value="1"/>
</dbReference>
<dbReference type="GO" id="GO:0005786">
    <property type="term" value="C:signal recognition particle, endoplasmic reticulum targeting"/>
    <property type="evidence" value="ECO:0007669"/>
    <property type="project" value="UniProtKB-KW"/>
</dbReference>
<dbReference type="InterPro" id="IPR042101">
    <property type="entry name" value="SRP54_N_sf"/>
</dbReference>
<dbReference type="AlphaFoldDB" id="A0AAW1P2T0"/>
<dbReference type="InterPro" id="IPR000897">
    <property type="entry name" value="SRP54_GTPase_dom"/>
</dbReference>
<dbReference type="GO" id="GO:0005525">
    <property type="term" value="F:GTP binding"/>
    <property type="evidence" value="ECO:0007669"/>
    <property type="project" value="UniProtKB-KW"/>
</dbReference>
<dbReference type="InterPro" id="IPR036891">
    <property type="entry name" value="Signal_recog_part_SRP54_M_sf"/>
</dbReference>
<dbReference type="Gene3D" id="1.20.120.140">
    <property type="entry name" value="Signal recognition particle SRP54, nucleotide-binding domain"/>
    <property type="match status" value="1"/>
</dbReference>
<dbReference type="InterPro" id="IPR004125">
    <property type="entry name" value="Signal_recog_particle_SRP54_M"/>
</dbReference>
<accession>A0AAW1P2T0</accession>
<dbReference type="SMART" id="SM00382">
    <property type="entry name" value="AAA"/>
    <property type="match status" value="1"/>
</dbReference>
<dbReference type="NCBIfam" id="TIGR00959">
    <property type="entry name" value="ffh"/>
    <property type="match status" value="1"/>
</dbReference>
<dbReference type="PANTHER" id="PTHR11564">
    <property type="entry name" value="SIGNAL RECOGNITION PARTICLE 54K PROTEIN SRP54"/>
    <property type="match status" value="1"/>
</dbReference>
<keyword evidence="3" id="KW-0378">Hydrolase</keyword>
<comment type="caution">
    <text evidence="12">The sequence shown here is derived from an EMBL/GenBank/DDBJ whole genome shotgun (WGS) entry which is preliminary data.</text>
</comment>
<comment type="similarity">
    <text evidence="1">Belongs to the GTP-binding SRP family. SRP54 subfamily.</text>
</comment>
<evidence type="ECO:0000256" key="2">
    <source>
        <dbReference type="ARBA" id="ARBA00022741"/>
    </source>
</evidence>
<dbReference type="Proteomes" id="UP001489004">
    <property type="component" value="Unassembled WGS sequence"/>
</dbReference>
<evidence type="ECO:0000256" key="7">
    <source>
        <dbReference type="ARBA" id="ARBA00023274"/>
    </source>
</evidence>
<dbReference type="Pfam" id="PF02881">
    <property type="entry name" value="SRP54_N"/>
    <property type="match status" value="1"/>
</dbReference>
<protein>
    <recommendedName>
        <fullName evidence="8">signal-recognition-particle GTPase</fullName>
        <ecNumber evidence="8">3.6.5.4</ecNumber>
    </recommendedName>
</protein>
<dbReference type="InterPro" id="IPR022941">
    <property type="entry name" value="SRP54"/>
</dbReference>
<evidence type="ECO:0000256" key="3">
    <source>
        <dbReference type="ARBA" id="ARBA00022801"/>
    </source>
</evidence>
<dbReference type="SMART" id="SM00962">
    <property type="entry name" value="SRP54"/>
    <property type="match status" value="1"/>
</dbReference>
<dbReference type="GO" id="GO:0006614">
    <property type="term" value="P:SRP-dependent cotranslational protein targeting to membrane"/>
    <property type="evidence" value="ECO:0007669"/>
    <property type="project" value="InterPro"/>
</dbReference>
<dbReference type="EMBL" id="JALJOR010000018">
    <property type="protein sequence ID" value="KAK9804333.1"/>
    <property type="molecule type" value="Genomic_DNA"/>
</dbReference>
<sequence>MAARSSFCGTSLQQAGLRWRQPKQERCMQVVQAGMFDTLSKGLDKAWDMVRKDGKLTKENIKAPLREIRRALLEADVSLPVVRQFVRKVEEAALGVKVVKGVRPDQQLVAVVNQELTALMGGQQEGLVQPEEGPQVILMAGLQGVGKTTACGKLALLLKNQGKKVLMVATDVYRPAAIDQLVSLGQRVGVDVFELGTSERPAEIARKGQQKAAAEGYDTVIVDTAGRLQIDDAMMTELKEVKAAVTPTDTLLVVDAMTGQEAAGLVKAFNDAANITGAILTKMDGDSRGGAALSVKAVSGKPIKFVGTGEKLTALEPFYPDRTAGRILDMGDILTLVEKAEQSIKASEAEEITKKIMQAKFDFNDFVKQYKMVTSMGTMGQLVKMFPGMNKISEKQLEQSEKEMKTFQAMIDSMTPKERSTPELLAKSPSRRRRIARGSGHKEVAVSTMIAKFSQMRSSMVNMSRMMSMGAMPGMPGMPQMSQEEMLQATLAGSGPRKVAAGKVRRKKGASRGLLELQNLRA</sequence>
<keyword evidence="2" id="KW-0547">Nucleotide-binding</keyword>
<reference evidence="12 13" key="1">
    <citation type="journal article" date="2024" name="Nat. Commun.">
        <title>Phylogenomics reveals the evolutionary origins of lichenization in chlorophyte algae.</title>
        <authorList>
            <person name="Puginier C."/>
            <person name="Libourel C."/>
            <person name="Otte J."/>
            <person name="Skaloud P."/>
            <person name="Haon M."/>
            <person name="Grisel S."/>
            <person name="Petersen M."/>
            <person name="Berrin J.G."/>
            <person name="Delaux P.M."/>
            <person name="Dal Grande F."/>
            <person name="Keller J."/>
        </authorList>
    </citation>
    <scope>NUCLEOTIDE SEQUENCE [LARGE SCALE GENOMIC DNA]</scope>
    <source>
        <strain evidence="12 13">SAG 2043</strain>
    </source>
</reference>
<dbReference type="SUPFAM" id="SSF47446">
    <property type="entry name" value="Signal peptide-binding domain"/>
    <property type="match status" value="1"/>
</dbReference>
<dbReference type="GO" id="GO:0003924">
    <property type="term" value="F:GTPase activity"/>
    <property type="evidence" value="ECO:0007669"/>
    <property type="project" value="InterPro"/>
</dbReference>
<dbReference type="Pfam" id="PF02978">
    <property type="entry name" value="SRP_SPB"/>
    <property type="match status" value="1"/>
</dbReference>
<dbReference type="CDD" id="cd18539">
    <property type="entry name" value="SRP_G"/>
    <property type="match status" value="1"/>
</dbReference>
<dbReference type="HAMAP" id="MF_00306">
    <property type="entry name" value="SRP54"/>
    <property type="match status" value="1"/>
</dbReference>
<evidence type="ECO:0000256" key="6">
    <source>
        <dbReference type="ARBA" id="ARBA00023135"/>
    </source>
</evidence>
<organism evidence="12 13">
    <name type="scientific">[Myrmecia] bisecta</name>
    <dbReference type="NCBI Taxonomy" id="41462"/>
    <lineage>
        <taxon>Eukaryota</taxon>
        <taxon>Viridiplantae</taxon>
        <taxon>Chlorophyta</taxon>
        <taxon>core chlorophytes</taxon>
        <taxon>Trebouxiophyceae</taxon>
        <taxon>Trebouxiales</taxon>
        <taxon>Trebouxiaceae</taxon>
        <taxon>Myrmecia</taxon>
    </lineage>
</organism>
<evidence type="ECO:0000256" key="4">
    <source>
        <dbReference type="ARBA" id="ARBA00022884"/>
    </source>
</evidence>
<keyword evidence="7" id="KW-0687">Ribonucleoprotein</keyword>
<dbReference type="Gene3D" id="3.40.50.300">
    <property type="entry name" value="P-loop containing nucleotide triphosphate hydrolases"/>
    <property type="match status" value="1"/>
</dbReference>
<keyword evidence="13" id="KW-1185">Reference proteome</keyword>
<feature type="region of interest" description="Disordered" evidence="10">
    <location>
        <begin position="415"/>
        <end position="440"/>
    </location>
</feature>
<evidence type="ECO:0000256" key="1">
    <source>
        <dbReference type="ARBA" id="ARBA00005450"/>
    </source>
</evidence>